<organism evidence="1 2">
    <name type="scientific">Streptomyces marincola</name>
    <dbReference type="NCBI Taxonomy" id="2878388"/>
    <lineage>
        <taxon>Bacteria</taxon>
        <taxon>Bacillati</taxon>
        <taxon>Actinomycetota</taxon>
        <taxon>Actinomycetes</taxon>
        <taxon>Kitasatosporales</taxon>
        <taxon>Streptomycetaceae</taxon>
        <taxon>Streptomyces</taxon>
    </lineage>
</organism>
<sequence length="75" mass="8072">MEIKIGVQHTPREIVLESGQSAEEVESAVNAALSGTTQLLSLVDERGRKVLVPADRVAYVEIGQPTQRRVGFGAL</sequence>
<dbReference type="InterPro" id="IPR021456">
    <property type="entry name" value="DUF3107"/>
</dbReference>
<proteinExistence type="predicted"/>
<dbReference type="AlphaFoldDB" id="A0A1W7CVH7"/>
<evidence type="ECO:0000313" key="2">
    <source>
        <dbReference type="Proteomes" id="UP000194218"/>
    </source>
</evidence>
<evidence type="ECO:0000313" key="1">
    <source>
        <dbReference type="EMBL" id="ARQ68737.1"/>
    </source>
</evidence>
<reference evidence="1 2" key="1">
    <citation type="submission" date="2017-05" db="EMBL/GenBank/DDBJ databases">
        <title>Complete genome sequence of Streptomyces sp. SCSIO 03032 revealed the diverse biosynthetic pathways for its bioactive secondary metabolites.</title>
        <authorList>
            <person name="Ma L."/>
            <person name="Zhu Y."/>
            <person name="Zhang W."/>
            <person name="Zhang G."/>
            <person name="Tian X."/>
            <person name="Zhang S."/>
            <person name="Zhang C."/>
        </authorList>
    </citation>
    <scope>NUCLEOTIDE SEQUENCE [LARGE SCALE GENOMIC DNA]</scope>
    <source>
        <strain evidence="1 2">SCSIO 03032</strain>
    </source>
</reference>
<dbReference type="GO" id="GO:0005524">
    <property type="term" value="F:ATP binding"/>
    <property type="evidence" value="ECO:0007669"/>
    <property type="project" value="UniProtKB-KW"/>
</dbReference>
<dbReference type="OrthoDB" id="3268468at2"/>
<dbReference type="RefSeq" id="WP_086158246.1">
    <property type="nucleotide sequence ID" value="NZ_CP021121.1"/>
</dbReference>
<name>A0A1W7CVH7_9ACTN</name>
<protein>
    <submittedName>
        <fullName evidence="1">ATP-binding protein</fullName>
    </submittedName>
</protein>
<keyword evidence="2" id="KW-1185">Reference proteome</keyword>
<dbReference type="Pfam" id="PF11305">
    <property type="entry name" value="DUF3107"/>
    <property type="match status" value="1"/>
</dbReference>
<dbReference type="KEGG" id="smao:CAG99_07605"/>
<gene>
    <name evidence="1" type="ORF">CAG99_07605</name>
</gene>
<keyword evidence="1" id="KW-0067">ATP-binding</keyword>
<accession>A0A1W7CVH7</accession>
<dbReference type="Proteomes" id="UP000194218">
    <property type="component" value="Chromosome"/>
</dbReference>
<dbReference type="EMBL" id="CP021121">
    <property type="protein sequence ID" value="ARQ68737.1"/>
    <property type="molecule type" value="Genomic_DNA"/>
</dbReference>
<keyword evidence="1" id="KW-0547">Nucleotide-binding</keyword>